<comment type="similarity">
    <text evidence="3">Belongs to the CSN1 family.</text>
</comment>
<comment type="caution">
    <text evidence="8">The sequence shown here is derived from an EMBL/GenBank/DDBJ whole genome shotgun (WGS) entry which is preliminary data.</text>
</comment>
<dbReference type="PANTHER" id="PTHR14145">
    <property type="entry name" value="26S PROTESOME SUBUNIT 6"/>
    <property type="match status" value="1"/>
</dbReference>
<name>A0A1Y2FFG4_9BASI</name>
<evidence type="ECO:0000256" key="6">
    <source>
        <dbReference type="ARBA" id="ARBA00023242"/>
    </source>
</evidence>
<dbReference type="PANTHER" id="PTHR14145:SF2">
    <property type="entry name" value="COP9 SIGNALOSOME COMPLEX SUBUNIT 1"/>
    <property type="match status" value="1"/>
</dbReference>
<evidence type="ECO:0000313" key="8">
    <source>
        <dbReference type="EMBL" id="ORY82347.1"/>
    </source>
</evidence>
<dbReference type="AlphaFoldDB" id="A0A1Y2FFG4"/>
<sequence length="497" mass="55215">MEVDTPTEAQVARPATRIVRVEPDSPFELDQVANSYEGRSKINRLLYIANSAPALAGPALTQALSTIKETTLDVSLYEQAFHLYRQTISAIQAGENTSPLAVAWYESVKGNEVGLDRVWMEAARKEGQSTMDKLEVELKGYSTNLIKESIRMGHRDLARHQYKMGDLQGAIRSYTKSREFCTTSQHVLEMCMGVIEVALEMANYSFVRNYVVKAESALEALNAPAAGAKAKQPVVALPGMVAPAADPVEVAKEKERQSTHERLTVAQGVASLGTGSFERAARAFTGIGKEALESKDGHFIPPADIALYAALTGLATFNRNELKTRLLENADLRPMLDQEPYLRDIIRAFQSNNFKEGLRGLEQHSNRQELDPHLAPHLHALYHMIRSRALLSYFTPFATVSITRMAEAFGWAEDYLLVQVTDLIGRGEMKARVDSQARVLVAKKKDVRQEAFKHALEEGERIQRRALASQLRLKLIQADILVKPPKSSGGQQQQEAF</sequence>
<dbReference type="InParanoid" id="A0A1Y2FFG4"/>
<dbReference type="Pfam" id="PF10602">
    <property type="entry name" value="RPN7"/>
    <property type="match status" value="1"/>
</dbReference>
<gene>
    <name evidence="8" type="ORF">BCR35DRAFT_290828</name>
</gene>
<dbReference type="GO" id="GO:0005737">
    <property type="term" value="C:cytoplasm"/>
    <property type="evidence" value="ECO:0007669"/>
    <property type="project" value="UniProtKB-SubCell"/>
</dbReference>
<feature type="domain" description="PCI" evidence="7">
    <location>
        <begin position="276"/>
        <end position="447"/>
    </location>
</feature>
<evidence type="ECO:0000256" key="4">
    <source>
        <dbReference type="ARBA" id="ARBA00022490"/>
    </source>
</evidence>
<keyword evidence="5" id="KW-0736">Signalosome</keyword>
<protein>
    <submittedName>
        <fullName evidence="8">26S proteasome subunit RPN7-domain-containing protein</fullName>
    </submittedName>
</protein>
<evidence type="ECO:0000256" key="1">
    <source>
        <dbReference type="ARBA" id="ARBA00004123"/>
    </source>
</evidence>
<dbReference type="STRING" id="106004.A0A1Y2FFG4"/>
<evidence type="ECO:0000313" key="9">
    <source>
        <dbReference type="Proteomes" id="UP000193467"/>
    </source>
</evidence>
<dbReference type="PROSITE" id="PS50250">
    <property type="entry name" value="PCI"/>
    <property type="match status" value="1"/>
</dbReference>
<proteinExistence type="inferred from homology"/>
<dbReference type="FunCoup" id="A0A1Y2FFG4">
    <property type="interactions" value="510"/>
</dbReference>
<evidence type="ECO:0000259" key="7">
    <source>
        <dbReference type="PROSITE" id="PS50250"/>
    </source>
</evidence>
<evidence type="ECO:0000256" key="5">
    <source>
        <dbReference type="ARBA" id="ARBA00022790"/>
    </source>
</evidence>
<keyword evidence="6" id="KW-0539">Nucleus</keyword>
<dbReference type="InterPro" id="IPR045135">
    <property type="entry name" value="Rpn7_N"/>
</dbReference>
<dbReference type="GO" id="GO:0008180">
    <property type="term" value="C:COP9 signalosome"/>
    <property type="evidence" value="ECO:0007669"/>
    <property type="project" value="UniProtKB-KW"/>
</dbReference>
<reference evidence="8 9" key="1">
    <citation type="submission" date="2016-07" db="EMBL/GenBank/DDBJ databases">
        <title>Pervasive Adenine N6-methylation of Active Genes in Fungi.</title>
        <authorList>
            <consortium name="DOE Joint Genome Institute"/>
            <person name="Mondo S.J."/>
            <person name="Dannebaum R.O."/>
            <person name="Kuo R.C."/>
            <person name="Labutti K."/>
            <person name="Haridas S."/>
            <person name="Kuo A."/>
            <person name="Salamov A."/>
            <person name="Ahrendt S.R."/>
            <person name="Lipzen A."/>
            <person name="Sullivan W."/>
            <person name="Andreopoulos W.B."/>
            <person name="Clum A."/>
            <person name="Lindquist E."/>
            <person name="Daum C."/>
            <person name="Ramamoorthy G.K."/>
            <person name="Gryganskyi A."/>
            <person name="Culley D."/>
            <person name="Magnuson J.K."/>
            <person name="James T.Y."/>
            <person name="O'Malley M.A."/>
            <person name="Stajich J.E."/>
            <person name="Spatafora J.W."/>
            <person name="Visel A."/>
            <person name="Grigoriev I.V."/>
        </authorList>
    </citation>
    <scope>NUCLEOTIDE SEQUENCE [LARGE SCALE GENOMIC DNA]</scope>
    <source>
        <strain evidence="8 9">62-1032</strain>
    </source>
</reference>
<dbReference type="SUPFAM" id="SSF46785">
    <property type="entry name" value="Winged helix' DNA-binding domain"/>
    <property type="match status" value="1"/>
</dbReference>
<keyword evidence="8" id="KW-0647">Proteasome</keyword>
<dbReference type="InterPro" id="IPR019585">
    <property type="entry name" value="Rpn7/CSN1"/>
</dbReference>
<dbReference type="Gene3D" id="1.25.40.570">
    <property type="match status" value="1"/>
</dbReference>
<dbReference type="SMART" id="SM00088">
    <property type="entry name" value="PINT"/>
    <property type="match status" value="1"/>
</dbReference>
<organism evidence="8 9">
    <name type="scientific">Leucosporidium creatinivorum</name>
    <dbReference type="NCBI Taxonomy" id="106004"/>
    <lineage>
        <taxon>Eukaryota</taxon>
        <taxon>Fungi</taxon>
        <taxon>Dikarya</taxon>
        <taxon>Basidiomycota</taxon>
        <taxon>Pucciniomycotina</taxon>
        <taxon>Microbotryomycetes</taxon>
        <taxon>Leucosporidiales</taxon>
        <taxon>Leucosporidium</taxon>
    </lineage>
</organism>
<dbReference type="InterPro" id="IPR036390">
    <property type="entry name" value="WH_DNA-bd_sf"/>
</dbReference>
<dbReference type="GO" id="GO:0000502">
    <property type="term" value="C:proteasome complex"/>
    <property type="evidence" value="ECO:0007669"/>
    <property type="project" value="UniProtKB-KW"/>
</dbReference>
<accession>A0A1Y2FFG4</accession>
<evidence type="ECO:0000256" key="3">
    <source>
        <dbReference type="ARBA" id="ARBA00008793"/>
    </source>
</evidence>
<comment type="subcellular location">
    <subcellularLocation>
        <location evidence="2">Cytoplasm</location>
    </subcellularLocation>
    <subcellularLocation>
        <location evidence="1">Nucleus</location>
    </subcellularLocation>
</comment>
<dbReference type="EMBL" id="MCGR01000021">
    <property type="protein sequence ID" value="ORY82347.1"/>
    <property type="molecule type" value="Genomic_DNA"/>
</dbReference>
<keyword evidence="9" id="KW-1185">Reference proteome</keyword>
<keyword evidence="4" id="KW-0963">Cytoplasm</keyword>
<dbReference type="OrthoDB" id="422427at2759"/>
<dbReference type="InterPro" id="IPR000717">
    <property type="entry name" value="PCI_dom"/>
</dbReference>
<evidence type="ECO:0000256" key="2">
    <source>
        <dbReference type="ARBA" id="ARBA00004496"/>
    </source>
</evidence>
<dbReference type="Pfam" id="PF01399">
    <property type="entry name" value="PCI"/>
    <property type="match status" value="1"/>
</dbReference>
<dbReference type="Proteomes" id="UP000193467">
    <property type="component" value="Unassembled WGS sequence"/>
</dbReference>